<dbReference type="InterPro" id="IPR015943">
    <property type="entry name" value="WD40/YVTN_repeat-like_dom_sf"/>
</dbReference>
<protein>
    <recommendedName>
        <fullName evidence="7">WD40 repeat-like protein</fullName>
    </recommendedName>
</protein>
<proteinExistence type="predicted"/>
<gene>
    <name evidence="5" type="ORF">AB1Y20_003136</name>
</gene>
<dbReference type="PRINTS" id="PR00320">
    <property type="entry name" value="GPROTEINBRPT"/>
</dbReference>
<dbReference type="InterPro" id="IPR036322">
    <property type="entry name" value="WD40_repeat_dom_sf"/>
</dbReference>
<dbReference type="PANTHER" id="PTHR19848">
    <property type="entry name" value="WD40 REPEAT PROTEIN"/>
    <property type="match status" value="1"/>
</dbReference>
<feature type="repeat" description="WD" evidence="3">
    <location>
        <begin position="190"/>
        <end position="231"/>
    </location>
</feature>
<evidence type="ECO:0000256" key="2">
    <source>
        <dbReference type="ARBA" id="ARBA00022737"/>
    </source>
</evidence>
<dbReference type="Gene3D" id="2.130.10.10">
    <property type="entry name" value="YVTN repeat-like/Quinoprotein amine dehydrogenase"/>
    <property type="match status" value="3"/>
</dbReference>
<feature type="repeat" description="WD" evidence="3">
    <location>
        <begin position="46"/>
        <end position="87"/>
    </location>
</feature>
<dbReference type="PANTHER" id="PTHR19848:SF8">
    <property type="entry name" value="F-BOX AND WD REPEAT DOMAIN CONTAINING 7"/>
    <property type="match status" value="1"/>
</dbReference>
<dbReference type="InterPro" id="IPR020472">
    <property type="entry name" value="WD40_PAC1"/>
</dbReference>
<evidence type="ECO:0000256" key="1">
    <source>
        <dbReference type="ARBA" id="ARBA00022574"/>
    </source>
</evidence>
<organism evidence="5 6">
    <name type="scientific">Prymnesium parvum</name>
    <name type="common">Toxic golden alga</name>
    <dbReference type="NCBI Taxonomy" id="97485"/>
    <lineage>
        <taxon>Eukaryota</taxon>
        <taxon>Haptista</taxon>
        <taxon>Haptophyta</taxon>
        <taxon>Prymnesiophyceae</taxon>
        <taxon>Prymnesiales</taxon>
        <taxon>Prymnesiaceae</taxon>
        <taxon>Prymnesium</taxon>
    </lineage>
</organism>
<dbReference type="AlphaFoldDB" id="A0AB34JDZ5"/>
<dbReference type="Proteomes" id="UP001515480">
    <property type="component" value="Unassembled WGS sequence"/>
</dbReference>
<dbReference type="EMBL" id="JBGBPQ010000010">
    <property type="protein sequence ID" value="KAL1518859.1"/>
    <property type="molecule type" value="Genomic_DNA"/>
</dbReference>
<feature type="repeat" description="WD" evidence="3">
    <location>
        <begin position="232"/>
        <end position="263"/>
    </location>
</feature>
<keyword evidence="2" id="KW-0677">Repeat</keyword>
<evidence type="ECO:0008006" key="7">
    <source>
        <dbReference type="Google" id="ProtNLM"/>
    </source>
</evidence>
<evidence type="ECO:0000256" key="3">
    <source>
        <dbReference type="PROSITE-ProRule" id="PRU00221"/>
    </source>
</evidence>
<feature type="repeat" description="WD" evidence="3">
    <location>
        <begin position="282"/>
        <end position="323"/>
    </location>
</feature>
<evidence type="ECO:0000313" key="5">
    <source>
        <dbReference type="EMBL" id="KAL1518859.1"/>
    </source>
</evidence>
<dbReference type="PROSITE" id="PS50082">
    <property type="entry name" value="WD_REPEATS_2"/>
    <property type="match status" value="6"/>
</dbReference>
<dbReference type="SUPFAM" id="SSF50978">
    <property type="entry name" value="WD40 repeat-like"/>
    <property type="match status" value="1"/>
</dbReference>
<keyword evidence="6" id="KW-1185">Reference proteome</keyword>
<evidence type="ECO:0000313" key="6">
    <source>
        <dbReference type="Proteomes" id="UP001515480"/>
    </source>
</evidence>
<dbReference type="InterPro" id="IPR001680">
    <property type="entry name" value="WD40_rpt"/>
</dbReference>
<evidence type="ECO:0000256" key="4">
    <source>
        <dbReference type="SAM" id="MobiDB-lite"/>
    </source>
</evidence>
<feature type="repeat" description="WD" evidence="3">
    <location>
        <begin position="148"/>
        <end position="189"/>
    </location>
</feature>
<name>A0AB34JDZ5_PRYPA</name>
<keyword evidence="1 3" id="KW-0853">WD repeat</keyword>
<dbReference type="Pfam" id="PF00400">
    <property type="entry name" value="WD40"/>
    <property type="match status" value="6"/>
</dbReference>
<sequence length="543" mass="59973">MSTPTEIARKSRPSESGMSGDSSPRHSKHLSKLHSISHTLEEVANLEGHSRAVYSIAFSQDGQFAVTGSADKTAKLWSFHTGHTLYTFHGHEQWVQAVSFANNIKKKMMIATGSDDNYVRIFEHDASASSLAEGWTMKAELGRSDDQMHAHTLSVLTVAFDPTDDFVVSGSADTAVKLWRVHDKECALEMLGHLDWVSKVAYSPDGMVLASSSYDETVKLWRVSDGDELLTCEGHENFVSCVAWSHDGNRIATTSGDYSVRVWLVRMPGGEMVTEPIQERVMYGHRGWVLSCTFSPFSDRIASSSADKSVILWDTATYQAVERFQLPDWVEDVAYVPGQRLEVQLTTVGHFVDAITWNVTGDSAQKVATLKRNSSYTLSALQHAWARLSLTLFGPPPGLSSEEVTHIREVFDEMGPDDQDAVPMADFLTKVDEDDILSRLVKRYVYDEVVNHTPHPRTVRSAIEQHQASGATTISLEELMVSLEGSKYLGGPHDLMEQSSGLFYEVSAGLTSKIKGLISRMSLDSNTNRSSAASNKPLDSDTN</sequence>
<accession>A0AB34JDZ5</accession>
<feature type="region of interest" description="Disordered" evidence="4">
    <location>
        <begin position="1"/>
        <end position="30"/>
    </location>
</feature>
<reference evidence="5 6" key="1">
    <citation type="journal article" date="2024" name="Science">
        <title>Giant polyketide synthase enzymes in the biosynthesis of giant marine polyether toxins.</title>
        <authorList>
            <person name="Fallon T.R."/>
            <person name="Shende V.V."/>
            <person name="Wierzbicki I.H."/>
            <person name="Pendleton A.L."/>
            <person name="Watervoot N.F."/>
            <person name="Auber R.P."/>
            <person name="Gonzalez D.J."/>
            <person name="Wisecaver J.H."/>
            <person name="Moore B.S."/>
        </authorList>
    </citation>
    <scope>NUCLEOTIDE SEQUENCE [LARGE SCALE GENOMIC DNA]</scope>
    <source>
        <strain evidence="5 6">12B1</strain>
    </source>
</reference>
<comment type="caution">
    <text evidence="5">The sequence shown here is derived from an EMBL/GenBank/DDBJ whole genome shotgun (WGS) entry which is preliminary data.</text>
</comment>
<dbReference type="CDD" id="cd00200">
    <property type="entry name" value="WD40"/>
    <property type="match status" value="1"/>
</dbReference>
<dbReference type="PROSITE" id="PS50294">
    <property type="entry name" value="WD_REPEATS_REGION"/>
    <property type="match status" value="5"/>
</dbReference>
<feature type="repeat" description="WD" evidence="3">
    <location>
        <begin position="88"/>
        <end position="123"/>
    </location>
</feature>
<dbReference type="SMART" id="SM00320">
    <property type="entry name" value="WD40"/>
    <property type="match status" value="6"/>
</dbReference>